<reference evidence="1 2" key="1">
    <citation type="journal article" date="2015" name="Genome Announc.">
        <title>Complete Genome Sequence of Sedimenticola thiotaurini Strain SIP-G1, a Polyphosphate- and Polyhydroxyalkanoate-Accumulating Sulfur-Oxidizing Gammaproteobacterium Isolated from Salt Marsh Sediments.</title>
        <authorList>
            <person name="Flood B.E."/>
            <person name="Jones D.S."/>
            <person name="Bailey J.V."/>
        </authorList>
    </citation>
    <scope>NUCLEOTIDE SEQUENCE [LARGE SCALE GENOMIC DNA]</scope>
    <source>
        <strain evidence="1 2">SIP-G1</strain>
    </source>
</reference>
<dbReference type="Pfam" id="PF01963">
    <property type="entry name" value="TraB_PrgY_gumN"/>
    <property type="match status" value="1"/>
</dbReference>
<dbReference type="EMBL" id="CP011412">
    <property type="protein sequence ID" value="AKH21575.1"/>
    <property type="molecule type" value="Genomic_DNA"/>
</dbReference>
<protein>
    <recommendedName>
        <fullName evidence="3">TraB/GumN family protein</fullName>
    </recommendedName>
</protein>
<evidence type="ECO:0000313" key="1">
    <source>
        <dbReference type="EMBL" id="AKH21575.1"/>
    </source>
</evidence>
<dbReference type="KEGG" id="seds:AAY24_15790"/>
<accession>A0A0F7K316</accession>
<name>A0A0F7K316_9GAMM</name>
<gene>
    <name evidence="1" type="ORF">AAY24_15790</name>
</gene>
<organism evidence="1 2">
    <name type="scientific">Sedimenticola thiotaurini</name>
    <dbReference type="NCBI Taxonomy" id="1543721"/>
    <lineage>
        <taxon>Bacteria</taxon>
        <taxon>Pseudomonadati</taxon>
        <taxon>Pseudomonadota</taxon>
        <taxon>Gammaproteobacteria</taxon>
        <taxon>Chromatiales</taxon>
        <taxon>Sedimenticolaceae</taxon>
        <taxon>Sedimenticola</taxon>
    </lineage>
</organism>
<dbReference type="PANTHER" id="PTHR40590">
    <property type="entry name" value="CYTOPLASMIC PROTEIN-RELATED"/>
    <property type="match status" value="1"/>
</dbReference>
<dbReference type="InterPro" id="IPR002816">
    <property type="entry name" value="TraB/PrgY/GumN_fam"/>
</dbReference>
<dbReference type="AlphaFoldDB" id="A0A0F7K316"/>
<keyword evidence="2" id="KW-1185">Reference proteome</keyword>
<evidence type="ECO:0000313" key="2">
    <source>
        <dbReference type="Proteomes" id="UP000034410"/>
    </source>
</evidence>
<dbReference type="InterPro" id="IPR047111">
    <property type="entry name" value="YbaP-like"/>
</dbReference>
<dbReference type="PANTHER" id="PTHR40590:SF1">
    <property type="entry name" value="CYTOPLASMIC PROTEIN"/>
    <property type="match status" value="1"/>
</dbReference>
<dbReference type="CDD" id="cd14789">
    <property type="entry name" value="Tiki"/>
    <property type="match status" value="1"/>
</dbReference>
<dbReference type="Proteomes" id="UP000034410">
    <property type="component" value="Chromosome"/>
</dbReference>
<proteinExistence type="predicted"/>
<sequence>MVPLIWSMAVAADGLPFSRGVLFQVEREGVPVSYLFGTIHSEDKRVLALPGPVEQAFITSSRLYVEVDMEPANLFASVAGMMLDDGRKISDILEPSLYQRTVGAAAKRGLPEVALRHYKPWALAMLLSLPPAETGEFLDLVLYQRARAMNKQVSGLETIDEQLGLFDALSEDDQIALLQDALNNLDQLPTIFQALLDRYLDRDLAGLVEINQQLVDRDKSGFADRFQVKLVDERNQRMVERLAGPLAEGGAFVAVGALHLPGERGMLRLLEQRGYRVVRKY</sequence>
<evidence type="ECO:0008006" key="3">
    <source>
        <dbReference type="Google" id="ProtNLM"/>
    </source>
</evidence>